<dbReference type="GO" id="GO:0005992">
    <property type="term" value="P:trehalose biosynthetic process"/>
    <property type="evidence" value="ECO:0007669"/>
    <property type="project" value="InterPro"/>
</dbReference>
<dbReference type="GO" id="GO:0005946">
    <property type="term" value="C:alpha,alpha-trehalose-phosphate synthase complex (UDP-forming)"/>
    <property type="evidence" value="ECO:0007669"/>
    <property type="project" value="TreeGrafter"/>
</dbReference>
<dbReference type="SUPFAM" id="SSF56784">
    <property type="entry name" value="HAD-like"/>
    <property type="match status" value="1"/>
</dbReference>
<accession>I3EHJ4</accession>
<dbReference type="InterPro" id="IPR001830">
    <property type="entry name" value="Glyco_trans_20"/>
</dbReference>
<dbReference type="Pfam" id="PF02358">
    <property type="entry name" value="Trehalose_PPase"/>
    <property type="match status" value="1"/>
</dbReference>
<dbReference type="GO" id="GO:0004805">
    <property type="term" value="F:trehalose-phosphatase activity"/>
    <property type="evidence" value="ECO:0007669"/>
    <property type="project" value="TreeGrafter"/>
</dbReference>
<dbReference type="InterPro" id="IPR003337">
    <property type="entry name" value="Trehalose_PPase"/>
</dbReference>
<dbReference type="OMA" id="DDGEWCF"/>
<dbReference type="Gene3D" id="3.30.70.1020">
    <property type="entry name" value="Trehalose-6-phosphate phosphatase related protein, domain 2"/>
    <property type="match status" value="1"/>
</dbReference>
<protein>
    <submittedName>
        <fullName evidence="3">Uncharacterized protein</fullName>
    </submittedName>
</protein>
<dbReference type="InterPro" id="IPR023214">
    <property type="entry name" value="HAD_sf"/>
</dbReference>
<dbReference type="OrthoDB" id="755951at2759"/>
<dbReference type="NCBIfam" id="TIGR00685">
    <property type="entry name" value="T6PP"/>
    <property type="match status" value="1"/>
</dbReference>
<keyword evidence="4" id="KW-1185">Reference proteome</keyword>
<dbReference type="PANTHER" id="PTHR10788:SF106">
    <property type="entry name" value="BCDNA.GH08860"/>
    <property type="match status" value="1"/>
</dbReference>
<dbReference type="InParanoid" id="I3EHJ4"/>
<dbReference type="InterPro" id="IPR036412">
    <property type="entry name" value="HAD-like_sf"/>
</dbReference>
<dbReference type="SUPFAM" id="SSF53756">
    <property type="entry name" value="UDP-Glycosyltransferase/glycogen phosphorylase"/>
    <property type="match status" value="1"/>
</dbReference>
<comment type="similarity">
    <text evidence="2">In the C-terminal section; belongs to the trehalose phosphatase family.</text>
</comment>
<comment type="similarity">
    <text evidence="1">In the N-terminal section; belongs to the glycosyltransferase 20 family.</text>
</comment>
<organism evidence="3 4">
    <name type="scientific">Nematocida parisii (strain ERTm3)</name>
    <name type="common">Nematode killer fungus</name>
    <dbReference type="NCBI Taxonomy" id="935791"/>
    <lineage>
        <taxon>Eukaryota</taxon>
        <taxon>Fungi</taxon>
        <taxon>Fungi incertae sedis</taxon>
        <taxon>Microsporidia</taxon>
        <taxon>Nematocida</taxon>
    </lineage>
</organism>
<dbReference type="CDD" id="cd01627">
    <property type="entry name" value="HAD_TPP"/>
    <property type="match status" value="1"/>
</dbReference>
<evidence type="ECO:0000256" key="1">
    <source>
        <dbReference type="ARBA" id="ARBA00005409"/>
    </source>
</evidence>
<dbReference type="FunCoup" id="I3EHJ4">
    <property type="interactions" value="13"/>
</dbReference>
<evidence type="ECO:0000256" key="2">
    <source>
        <dbReference type="ARBA" id="ARBA00006330"/>
    </source>
</evidence>
<dbReference type="Gene3D" id="3.40.50.1000">
    <property type="entry name" value="HAD superfamily/HAD-like"/>
    <property type="match status" value="1"/>
</dbReference>
<gene>
    <name evidence="3" type="ORF">NEQG_01381</name>
</gene>
<dbReference type="VEuPathDB" id="MicrosporidiaDB:NEQG_01381"/>
<proteinExistence type="inferred from homology"/>
<evidence type="ECO:0000313" key="4">
    <source>
        <dbReference type="Proteomes" id="UP000002872"/>
    </source>
</evidence>
<dbReference type="GO" id="GO:0005829">
    <property type="term" value="C:cytosol"/>
    <property type="evidence" value="ECO:0007669"/>
    <property type="project" value="TreeGrafter"/>
</dbReference>
<dbReference type="PANTHER" id="PTHR10788">
    <property type="entry name" value="TREHALOSE-6-PHOSPHATE SYNTHASE"/>
    <property type="match status" value="1"/>
</dbReference>
<dbReference type="HOGENOM" id="CLU_002351_3_3_1"/>
<dbReference type="Pfam" id="PF00982">
    <property type="entry name" value="Glyco_transf_20"/>
    <property type="match status" value="1"/>
</dbReference>
<dbReference type="STRING" id="935791.I3EHJ4"/>
<sequence length="794" mass="89921">MNTERKTIILSGNLPIHCKDGQIGFYAPSYSSVGASMLYGSAAENRAKTTFIGISHPDGMPSYKTIQPTEFKFLPVETEKGPKDLVFSQHLSQACHHSLGRSALFPMDLEEPYNDYVQFNQDFFSALKTVYSHQDTIIILGKHLLMLPELIRKEFPLAKITLVFICPFPAYELFSCIPYSKDIMLSMLMCDRLELQSENYLENFISTAFLLVNAQTKELSEKSLEVIKGSSSIVFIEKEDAPKKSEKKSHMLPYEEEKKDMLTMLTTSYKTSFLDMEDESLLNEPINIQEHDEQAVKEYLEDTMPVVEKLSKKEENKMYVVYVGNSRVLVTVASKHAPKKYIEEVQSSKQYSDILEKIKETKKDRKFVMVIETTRKVGSSAQNLLSVLKYLQKNPNSKVDFIRCVVYGESVAFHNIELSGLAERISSLYPTRFTTIIFPTTYLYFALLELADICIAGAPTDSISLVASEYACINSKGKLIVPYSSGITFRHAIYTLNCPDITAEVIKNTLKMKGQEEDFLEGTDEWMRSLHHILRVDPPCGTEQIGKIPQHLAKNVLEEKESIKSAYKESKKRTIFLDYDGTLTEIVPNPKDAKPTEEILGILQKLTEDKQNNVFIVTGRGKEEAEEWFGHLNIQIYAEHGTYKKEHGEWITVPCDISWKETAIKIIEEYVSYTPGSAIEVKNTCVVFHCKDHGRWCANALQRMLGTQARVVTGKNIVEVRPKGIDKGSCIEKESYYDGFTLCAGDDATDEDMFMVLLNAPNTYTICVGERTTCASLRAGSPKELRALLKSLYE</sequence>
<evidence type="ECO:0000313" key="3">
    <source>
        <dbReference type="EMBL" id="EIJ88691.1"/>
    </source>
</evidence>
<reference evidence="3" key="1">
    <citation type="submission" date="2011-01" db="EMBL/GenBank/DDBJ databases">
        <title>The Genome Sequence of Nematocida parisii strain ERTm3.</title>
        <authorList>
            <consortium name="The Broad Institute Genome Sequencing Platform"/>
            <consortium name="The Broad Institute Genome Sequencing Center for Infectious Disease"/>
            <person name="Cuomo C."/>
            <person name="Troemel E."/>
            <person name="Young S.K."/>
            <person name="Zeng Q."/>
            <person name="Gargeya S."/>
            <person name="Fitzgerald M."/>
            <person name="Haas B."/>
            <person name="Abouelleil A."/>
            <person name="Alvarado L."/>
            <person name="Arachchi H.M."/>
            <person name="Berlin A."/>
            <person name="Chapman S.B."/>
            <person name="Gearin G."/>
            <person name="Goldberg J."/>
            <person name="Griggs A."/>
            <person name="Gujja S."/>
            <person name="Hansen M."/>
            <person name="Heiman D."/>
            <person name="Howarth C."/>
            <person name="Larimer J."/>
            <person name="Lui A."/>
            <person name="MacDonald P.J.P."/>
            <person name="McCowen C."/>
            <person name="Montmayeur A."/>
            <person name="Murphy C."/>
            <person name="Neiman D."/>
            <person name="Pearson M."/>
            <person name="Priest M."/>
            <person name="Roberts A."/>
            <person name="Saif S."/>
            <person name="Shea T."/>
            <person name="Sisk P."/>
            <person name="Stolte C."/>
            <person name="Sykes S."/>
            <person name="Wortman J."/>
            <person name="Nusbaum C."/>
            <person name="Birren B."/>
        </authorList>
    </citation>
    <scope>NUCLEOTIDE SEQUENCE</scope>
    <source>
        <strain evidence="3">ERTm3</strain>
    </source>
</reference>
<dbReference type="GO" id="GO:0003825">
    <property type="term" value="F:alpha,alpha-trehalose-phosphate synthase (UDP-forming) activity"/>
    <property type="evidence" value="ECO:0007669"/>
    <property type="project" value="TreeGrafter"/>
</dbReference>
<dbReference type="Gene3D" id="3.40.50.2000">
    <property type="entry name" value="Glycogen Phosphorylase B"/>
    <property type="match status" value="2"/>
</dbReference>
<dbReference type="NCBIfam" id="TIGR01484">
    <property type="entry name" value="HAD-SF-IIB"/>
    <property type="match status" value="1"/>
</dbReference>
<name>I3EHJ4_NEMP3</name>
<dbReference type="AlphaFoldDB" id="I3EHJ4"/>
<dbReference type="Proteomes" id="UP000002872">
    <property type="component" value="Unassembled WGS sequence"/>
</dbReference>
<dbReference type="EMBL" id="GL870878">
    <property type="protein sequence ID" value="EIJ88691.1"/>
    <property type="molecule type" value="Genomic_DNA"/>
</dbReference>
<dbReference type="InterPro" id="IPR006379">
    <property type="entry name" value="HAD-SF_hydro_IIB"/>
</dbReference>